<dbReference type="SUPFAM" id="SSF56801">
    <property type="entry name" value="Acetyl-CoA synthetase-like"/>
    <property type="match status" value="1"/>
</dbReference>
<dbReference type="Gene3D" id="3.30.300.30">
    <property type="match status" value="1"/>
</dbReference>
<comment type="similarity">
    <text evidence="1">Belongs to the ATP-dependent AMP-binding enzyme family.</text>
</comment>
<evidence type="ECO:0000313" key="5">
    <source>
        <dbReference type="EMBL" id="KUN59333.1"/>
    </source>
</evidence>
<keyword evidence="2" id="KW-0436">Ligase</keyword>
<dbReference type="Pfam" id="PF00501">
    <property type="entry name" value="AMP-binding"/>
    <property type="match status" value="1"/>
</dbReference>
<feature type="domain" description="AMP-dependent synthetase/ligase" evidence="3">
    <location>
        <begin position="13"/>
        <end position="360"/>
    </location>
</feature>
<evidence type="ECO:0000256" key="1">
    <source>
        <dbReference type="ARBA" id="ARBA00006432"/>
    </source>
</evidence>
<reference evidence="5 6" key="1">
    <citation type="submission" date="2015-10" db="EMBL/GenBank/DDBJ databases">
        <title>Draft genome sequence of Streptomyces canus DSM 40017, type strain for the species Streptomyces canus.</title>
        <authorList>
            <person name="Ruckert C."/>
            <person name="Winkler A."/>
            <person name="Kalinowski J."/>
            <person name="Kampfer P."/>
            <person name="Glaeser S."/>
        </authorList>
    </citation>
    <scope>NUCLEOTIDE SEQUENCE [LARGE SCALE GENOMIC DNA]</scope>
    <source>
        <strain evidence="5 6">DSM 40017</strain>
    </source>
</reference>
<dbReference type="InterPro" id="IPR020845">
    <property type="entry name" value="AMP-binding_CS"/>
</dbReference>
<dbReference type="STRING" id="58343.AQJ46_39520"/>
<proteinExistence type="inferred from homology"/>
<dbReference type="PROSITE" id="PS00455">
    <property type="entry name" value="AMP_BINDING"/>
    <property type="match status" value="1"/>
</dbReference>
<dbReference type="EMBL" id="LMWU01000050">
    <property type="protein sequence ID" value="KUN59333.1"/>
    <property type="molecule type" value="Genomic_DNA"/>
</dbReference>
<protein>
    <submittedName>
        <fullName evidence="5">Acyl-CoA synthetase</fullName>
    </submittedName>
</protein>
<feature type="domain" description="AMP-binding enzyme C-terminal" evidence="4">
    <location>
        <begin position="418"/>
        <end position="496"/>
    </location>
</feature>
<evidence type="ECO:0000256" key="2">
    <source>
        <dbReference type="ARBA" id="ARBA00022598"/>
    </source>
</evidence>
<dbReference type="Pfam" id="PF13193">
    <property type="entry name" value="AMP-binding_C"/>
    <property type="match status" value="1"/>
</dbReference>
<accession>A0A101RPW8</accession>
<evidence type="ECO:0000259" key="3">
    <source>
        <dbReference type="Pfam" id="PF00501"/>
    </source>
</evidence>
<sequence>MWYPGAHRGDKETKPAVVMADTGEVLTYGELDDAANRIARVFGSRGLAPGDHVAICAENRVDYLEVVWGAHYAGLYYTLISTHLTPDEVAHIVRDCEAGAVVLSATTAGVYLDAVRAAVPGVAVLTLDATPYDGAEELSVLMSGRPAEPLPGAVEGSEMLYSSGTTGRPKGIRPTSVGAPLGTTPPIPAPALAMFQVDEDTVYLSPAPLYHAAPARWTRSVTAVGGTVVLLRKFDAALALESIAKHRVTHSQWVPTMFTRLLRLPEEVRRGYDPSSHRFAIHAAAPCPPQVKQAMIDWWGPILVEYYAGSEGHGMTVCTTPQWLEHPGTVGRAVVGRVHIVGAGGEELGPGQEGVVYFSGGPPFEYHKDPDKTMSAQLPGGLATMGDIGRLDEDGYLHLTDRLSNTIISGGVNIYPQEIESLLASHPDVEDVAVIGVPDEEFGEQVKAVVTRVPGPDSDEAVAARLIAYCRDHAAHVKCPRSVDFRAELPRHPNGKLLKRLLKDEYWAGQATRLV</sequence>
<dbReference type="AlphaFoldDB" id="A0A101RPW8"/>
<dbReference type="InterPro" id="IPR025110">
    <property type="entry name" value="AMP-bd_C"/>
</dbReference>
<dbReference type="Proteomes" id="UP000053669">
    <property type="component" value="Unassembled WGS sequence"/>
</dbReference>
<dbReference type="GO" id="GO:0031956">
    <property type="term" value="F:medium-chain fatty acid-CoA ligase activity"/>
    <property type="evidence" value="ECO:0007669"/>
    <property type="project" value="TreeGrafter"/>
</dbReference>
<dbReference type="RefSeq" id="WP_059210166.1">
    <property type="nucleotide sequence ID" value="NZ_KQ948672.1"/>
</dbReference>
<dbReference type="InterPro" id="IPR045851">
    <property type="entry name" value="AMP-bd_C_sf"/>
</dbReference>
<evidence type="ECO:0000259" key="4">
    <source>
        <dbReference type="Pfam" id="PF13193"/>
    </source>
</evidence>
<name>A0A101RPW8_9ACTN</name>
<dbReference type="GO" id="GO:0006631">
    <property type="term" value="P:fatty acid metabolic process"/>
    <property type="evidence" value="ECO:0007669"/>
    <property type="project" value="TreeGrafter"/>
</dbReference>
<comment type="caution">
    <text evidence="5">The sequence shown here is derived from an EMBL/GenBank/DDBJ whole genome shotgun (WGS) entry which is preliminary data.</text>
</comment>
<dbReference type="PANTHER" id="PTHR43201">
    <property type="entry name" value="ACYL-COA SYNTHETASE"/>
    <property type="match status" value="1"/>
</dbReference>
<dbReference type="InterPro" id="IPR042099">
    <property type="entry name" value="ANL_N_sf"/>
</dbReference>
<gene>
    <name evidence="5" type="ORF">AQJ46_39520</name>
</gene>
<organism evidence="5 6">
    <name type="scientific">Streptomyces canus</name>
    <dbReference type="NCBI Taxonomy" id="58343"/>
    <lineage>
        <taxon>Bacteria</taxon>
        <taxon>Bacillati</taxon>
        <taxon>Actinomycetota</taxon>
        <taxon>Actinomycetes</taxon>
        <taxon>Kitasatosporales</taxon>
        <taxon>Streptomycetaceae</taxon>
        <taxon>Streptomyces</taxon>
        <taxon>Streptomyces aurantiacus group</taxon>
    </lineage>
</organism>
<dbReference type="InterPro" id="IPR000873">
    <property type="entry name" value="AMP-dep_synth/lig_dom"/>
</dbReference>
<dbReference type="PANTHER" id="PTHR43201:SF5">
    <property type="entry name" value="MEDIUM-CHAIN ACYL-COA LIGASE ACSF2, MITOCHONDRIAL"/>
    <property type="match status" value="1"/>
</dbReference>
<dbReference type="Gene3D" id="3.40.50.12780">
    <property type="entry name" value="N-terminal domain of ligase-like"/>
    <property type="match status" value="1"/>
</dbReference>
<evidence type="ECO:0000313" key="6">
    <source>
        <dbReference type="Proteomes" id="UP000053669"/>
    </source>
</evidence>